<dbReference type="Pfam" id="PF13520">
    <property type="entry name" value="AA_permease_2"/>
    <property type="match status" value="1"/>
</dbReference>
<name>A0A413RGZ1_9CELL</name>
<feature type="transmembrane region" description="Helical" evidence="6">
    <location>
        <begin position="236"/>
        <end position="258"/>
    </location>
</feature>
<evidence type="ECO:0000256" key="3">
    <source>
        <dbReference type="ARBA" id="ARBA00022692"/>
    </source>
</evidence>
<reference evidence="7 8" key="1">
    <citation type="submission" date="2018-08" db="EMBL/GenBank/DDBJ databases">
        <title>Cellulomonas rhizosphaerae sp. nov., a novel actinomycete isolated from soil.</title>
        <authorList>
            <person name="Tian Y."/>
        </authorList>
    </citation>
    <scope>NUCLEOTIDE SEQUENCE [LARGE SCALE GENOMIC DNA]</scope>
    <source>
        <strain evidence="7 8">NEAU-TCZ24</strain>
    </source>
</reference>
<sequence length="440" mass="45530">MTATDTSEAPTRLSRSVTGPLLFLFILGDVLGAGVYALVGVMSAEAGGMIWVPLLVALCMALLTAASYAELVTKYPRAGGSAVYAQRAFGRPVVSFLVGFSMLAAGVTSAAGLSLAFAGDYLGEFLDLPAVPTALVFLALVAALNARGIKESLRANVVMTTIELSGLVLVVVLGAIVLGRGDGDLSRLTELPEGTGLAAATLGGALIAFYSFVGFETSANLAEEVRDVQRVYPRALFGALLTAGVVYLLVGVVAPAVVSPADLQASSGPLLEVVKAAGGVPLKLFAVVALVAVANGALLTMIMASRLTYGMAEEGLLPAVFGRVLPGRKTPIVAIVVTTVVAMLLTTTGSLEDLASTVVLLLLFVFLSTNVAVLVLRRDDVDHAHFRAWTPLPVLAILTCLGLLTQQEAKHWLLAGILLAVGLVLFFVARRTTTKEPTAS</sequence>
<dbReference type="Proteomes" id="UP000283374">
    <property type="component" value="Unassembled WGS sequence"/>
</dbReference>
<feature type="transmembrane region" description="Helical" evidence="6">
    <location>
        <begin position="330"/>
        <end position="348"/>
    </location>
</feature>
<comment type="caution">
    <text evidence="7">The sequence shown here is derived from an EMBL/GenBank/DDBJ whole genome shotgun (WGS) entry which is preliminary data.</text>
</comment>
<evidence type="ECO:0000256" key="2">
    <source>
        <dbReference type="ARBA" id="ARBA00022475"/>
    </source>
</evidence>
<dbReference type="PIRSF" id="PIRSF006060">
    <property type="entry name" value="AA_transporter"/>
    <property type="match status" value="1"/>
</dbReference>
<protein>
    <submittedName>
        <fullName evidence="7">APC family permease</fullName>
    </submittedName>
</protein>
<keyword evidence="3 6" id="KW-0812">Transmembrane</keyword>
<feature type="transmembrane region" description="Helical" evidence="6">
    <location>
        <begin position="284"/>
        <end position="309"/>
    </location>
</feature>
<evidence type="ECO:0000313" key="7">
    <source>
        <dbReference type="EMBL" id="RHA37054.1"/>
    </source>
</evidence>
<gene>
    <name evidence="7" type="ORF">D1825_17310</name>
</gene>
<dbReference type="InterPro" id="IPR002293">
    <property type="entry name" value="AA/rel_permease1"/>
</dbReference>
<dbReference type="AlphaFoldDB" id="A0A413RGZ1"/>
<evidence type="ECO:0000256" key="4">
    <source>
        <dbReference type="ARBA" id="ARBA00022989"/>
    </source>
</evidence>
<keyword evidence="5 6" id="KW-0472">Membrane</keyword>
<keyword evidence="8" id="KW-1185">Reference proteome</keyword>
<feature type="transmembrane region" description="Helical" evidence="6">
    <location>
        <begin position="125"/>
        <end position="145"/>
    </location>
</feature>
<keyword evidence="4 6" id="KW-1133">Transmembrane helix</keyword>
<feature type="transmembrane region" description="Helical" evidence="6">
    <location>
        <begin position="157"/>
        <end position="177"/>
    </location>
</feature>
<evidence type="ECO:0000313" key="8">
    <source>
        <dbReference type="Proteomes" id="UP000283374"/>
    </source>
</evidence>
<feature type="transmembrane region" description="Helical" evidence="6">
    <location>
        <begin position="197"/>
        <end position="215"/>
    </location>
</feature>
<feature type="transmembrane region" description="Helical" evidence="6">
    <location>
        <begin position="354"/>
        <end position="376"/>
    </location>
</feature>
<feature type="transmembrane region" description="Helical" evidence="6">
    <location>
        <begin position="388"/>
        <end position="405"/>
    </location>
</feature>
<dbReference type="RefSeq" id="WP_118768666.1">
    <property type="nucleotide sequence ID" value="NZ_QWKP01000223.1"/>
</dbReference>
<organism evidence="7 8">
    <name type="scientific">Cellulomonas rhizosphaerae</name>
    <dbReference type="NCBI Taxonomy" id="2293719"/>
    <lineage>
        <taxon>Bacteria</taxon>
        <taxon>Bacillati</taxon>
        <taxon>Actinomycetota</taxon>
        <taxon>Actinomycetes</taxon>
        <taxon>Micrococcales</taxon>
        <taxon>Cellulomonadaceae</taxon>
        <taxon>Cellulomonas</taxon>
    </lineage>
</organism>
<evidence type="ECO:0000256" key="5">
    <source>
        <dbReference type="ARBA" id="ARBA00023136"/>
    </source>
</evidence>
<dbReference type="GO" id="GO:0005886">
    <property type="term" value="C:plasma membrane"/>
    <property type="evidence" value="ECO:0007669"/>
    <property type="project" value="UniProtKB-SubCell"/>
</dbReference>
<feature type="transmembrane region" description="Helical" evidence="6">
    <location>
        <begin position="93"/>
        <end position="119"/>
    </location>
</feature>
<feature type="transmembrane region" description="Helical" evidence="6">
    <location>
        <begin position="50"/>
        <end position="72"/>
    </location>
</feature>
<dbReference type="GO" id="GO:0022857">
    <property type="term" value="F:transmembrane transporter activity"/>
    <property type="evidence" value="ECO:0007669"/>
    <property type="project" value="InterPro"/>
</dbReference>
<evidence type="ECO:0000256" key="6">
    <source>
        <dbReference type="SAM" id="Phobius"/>
    </source>
</evidence>
<dbReference type="PANTHER" id="PTHR42770">
    <property type="entry name" value="AMINO ACID TRANSPORTER-RELATED"/>
    <property type="match status" value="1"/>
</dbReference>
<keyword evidence="2" id="KW-1003">Cell membrane</keyword>
<evidence type="ECO:0000256" key="1">
    <source>
        <dbReference type="ARBA" id="ARBA00004651"/>
    </source>
</evidence>
<dbReference type="EMBL" id="QWKP01000223">
    <property type="protein sequence ID" value="RHA37054.1"/>
    <property type="molecule type" value="Genomic_DNA"/>
</dbReference>
<dbReference type="InterPro" id="IPR050367">
    <property type="entry name" value="APC_superfamily"/>
</dbReference>
<feature type="transmembrane region" description="Helical" evidence="6">
    <location>
        <begin position="411"/>
        <end position="429"/>
    </location>
</feature>
<dbReference type="PANTHER" id="PTHR42770:SF7">
    <property type="entry name" value="MEMBRANE PROTEIN"/>
    <property type="match status" value="1"/>
</dbReference>
<accession>A0A413RGZ1</accession>
<dbReference type="OrthoDB" id="4568421at2"/>
<proteinExistence type="predicted"/>
<feature type="transmembrane region" description="Helical" evidence="6">
    <location>
        <begin position="21"/>
        <end position="44"/>
    </location>
</feature>
<comment type="subcellular location">
    <subcellularLocation>
        <location evidence="1">Cell membrane</location>
        <topology evidence="1">Multi-pass membrane protein</topology>
    </subcellularLocation>
</comment>
<dbReference type="Gene3D" id="1.20.1740.10">
    <property type="entry name" value="Amino acid/polyamine transporter I"/>
    <property type="match status" value="1"/>
</dbReference>